<dbReference type="SUPFAM" id="SSF55729">
    <property type="entry name" value="Acyl-CoA N-acyltransferases (Nat)"/>
    <property type="match status" value="1"/>
</dbReference>
<dbReference type="RefSeq" id="WP_229740532.1">
    <property type="nucleotide sequence ID" value="NZ_BMEH01000006.1"/>
</dbReference>
<organism evidence="2 3">
    <name type="scientific">Gemmobacter megaterium</name>
    <dbReference type="NCBI Taxonomy" id="1086013"/>
    <lineage>
        <taxon>Bacteria</taxon>
        <taxon>Pseudomonadati</taxon>
        <taxon>Pseudomonadota</taxon>
        <taxon>Alphaproteobacteria</taxon>
        <taxon>Rhodobacterales</taxon>
        <taxon>Paracoccaceae</taxon>
        <taxon>Gemmobacter</taxon>
    </lineage>
</organism>
<evidence type="ECO:0000313" key="3">
    <source>
        <dbReference type="Proteomes" id="UP000186141"/>
    </source>
</evidence>
<dbReference type="PROSITE" id="PS51186">
    <property type="entry name" value="GNAT"/>
    <property type="match status" value="1"/>
</dbReference>
<feature type="domain" description="N-acetyltransferase" evidence="1">
    <location>
        <begin position="101"/>
        <end position="247"/>
    </location>
</feature>
<dbReference type="Proteomes" id="UP000186141">
    <property type="component" value="Unassembled WGS sequence"/>
</dbReference>
<dbReference type="Pfam" id="PF00583">
    <property type="entry name" value="Acetyltransf_1"/>
    <property type="match status" value="1"/>
</dbReference>
<protein>
    <submittedName>
        <fullName evidence="2">Acetyltransferase (GNAT) family protein</fullName>
    </submittedName>
</protein>
<keyword evidence="3" id="KW-1185">Reference proteome</keyword>
<dbReference type="InterPro" id="IPR000182">
    <property type="entry name" value="GNAT_dom"/>
</dbReference>
<dbReference type="InterPro" id="IPR016181">
    <property type="entry name" value="Acyl_CoA_acyltransferase"/>
</dbReference>
<dbReference type="GO" id="GO:0016747">
    <property type="term" value="F:acyltransferase activity, transferring groups other than amino-acyl groups"/>
    <property type="evidence" value="ECO:0007669"/>
    <property type="project" value="InterPro"/>
</dbReference>
<name>A0A1N7PUC7_9RHOB</name>
<reference evidence="2 3" key="1">
    <citation type="submission" date="2017-01" db="EMBL/GenBank/DDBJ databases">
        <authorList>
            <person name="Mah S.A."/>
            <person name="Swanson W.J."/>
            <person name="Moy G.W."/>
            <person name="Vacquier V.D."/>
        </authorList>
    </citation>
    <scope>NUCLEOTIDE SEQUENCE [LARGE SCALE GENOMIC DNA]</scope>
    <source>
        <strain evidence="2 3">DSM 26375</strain>
    </source>
</reference>
<dbReference type="AlphaFoldDB" id="A0A1N7PUC7"/>
<proteinExistence type="predicted"/>
<keyword evidence="2" id="KW-0808">Transferase</keyword>
<evidence type="ECO:0000259" key="1">
    <source>
        <dbReference type="PROSITE" id="PS51186"/>
    </source>
</evidence>
<sequence>MMLSSGLIIPPPMPRLLTAVDRTWPAAAVHRVGPWLVREGRGGGKRVSAATAEDPVTERDIPLAEAAHRDLGQTPLFWIRPGDEELDAMLAARGYKVVDPVHIRAAPVSAFPEPELMFSFPHWPPLAMAQDIWTDTGIGPERQAVMMRACGPSTCFIARSPEHVDRAAGTAFAAIDDDIAMIHAVEVLPKQRRQGSAHNMLRSAAWWAQQNGAEWLALAVTQANEGAARLYTSLNMGVVGQYHYRSA</sequence>
<evidence type="ECO:0000313" key="2">
    <source>
        <dbReference type="EMBL" id="SIT14243.1"/>
    </source>
</evidence>
<dbReference type="Gene3D" id="3.40.630.30">
    <property type="match status" value="1"/>
</dbReference>
<dbReference type="CDD" id="cd04301">
    <property type="entry name" value="NAT_SF"/>
    <property type="match status" value="1"/>
</dbReference>
<dbReference type="STRING" id="1086013.SAMN05421774_106148"/>
<gene>
    <name evidence="2" type="ORF">SAMN05421774_106148</name>
</gene>
<accession>A0A1N7PUC7</accession>
<dbReference type="EMBL" id="FTOT01000006">
    <property type="protein sequence ID" value="SIT14243.1"/>
    <property type="molecule type" value="Genomic_DNA"/>
</dbReference>